<dbReference type="RefSeq" id="WP_207231727.1">
    <property type="nucleotide sequence ID" value="NZ_SHKW01000001.1"/>
</dbReference>
<accession>A0A4Q7YU57</accession>
<protein>
    <submittedName>
        <fullName evidence="2">Uncharacterized protein</fullName>
    </submittedName>
</protein>
<dbReference type="EMBL" id="SHKW01000001">
    <property type="protein sequence ID" value="RZU41138.1"/>
    <property type="molecule type" value="Genomic_DNA"/>
</dbReference>
<proteinExistence type="predicted"/>
<feature type="transmembrane region" description="Helical" evidence="1">
    <location>
        <begin position="44"/>
        <end position="65"/>
    </location>
</feature>
<keyword evidence="1" id="KW-0812">Transmembrane</keyword>
<evidence type="ECO:0000313" key="3">
    <source>
        <dbReference type="Proteomes" id="UP000292958"/>
    </source>
</evidence>
<organism evidence="2 3">
    <name type="scientific">Edaphobacter modestus</name>
    <dbReference type="NCBI Taxonomy" id="388466"/>
    <lineage>
        <taxon>Bacteria</taxon>
        <taxon>Pseudomonadati</taxon>
        <taxon>Acidobacteriota</taxon>
        <taxon>Terriglobia</taxon>
        <taxon>Terriglobales</taxon>
        <taxon>Acidobacteriaceae</taxon>
        <taxon>Edaphobacter</taxon>
    </lineage>
</organism>
<dbReference type="AlphaFoldDB" id="A0A4Q7YU57"/>
<keyword evidence="3" id="KW-1185">Reference proteome</keyword>
<evidence type="ECO:0000313" key="2">
    <source>
        <dbReference type="EMBL" id="RZU41138.1"/>
    </source>
</evidence>
<keyword evidence="1" id="KW-1133">Transmembrane helix</keyword>
<name>A0A4Q7YU57_9BACT</name>
<sequence length="135" mass="14966">MKIAVLIARILLGLLFTVFGLNTFLHFIPMTPPPGDAGVFLGLLFKYGWFVFFGILYIVAGVLLLIGRYVGVALTILGPIIVVILLFHITMEPQGIGMALFVALLEVFLIYAHWHHFGSVLRGSRHHPNNDQIPS</sequence>
<comment type="caution">
    <text evidence="2">The sequence shown here is derived from an EMBL/GenBank/DDBJ whole genome shotgun (WGS) entry which is preliminary data.</text>
</comment>
<feature type="transmembrane region" description="Helical" evidence="1">
    <location>
        <begin position="72"/>
        <end position="90"/>
    </location>
</feature>
<feature type="transmembrane region" description="Helical" evidence="1">
    <location>
        <begin position="96"/>
        <end position="114"/>
    </location>
</feature>
<dbReference type="Proteomes" id="UP000292958">
    <property type="component" value="Unassembled WGS sequence"/>
</dbReference>
<evidence type="ECO:0000256" key="1">
    <source>
        <dbReference type="SAM" id="Phobius"/>
    </source>
</evidence>
<gene>
    <name evidence="2" type="ORF">BDD14_2639</name>
</gene>
<keyword evidence="1" id="KW-0472">Membrane</keyword>
<reference evidence="2 3" key="1">
    <citation type="submission" date="2019-02" db="EMBL/GenBank/DDBJ databases">
        <title>Genomic Encyclopedia of Archaeal and Bacterial Type Strains, Phase II (KMG-II): from individual species to whole genera.</title>
        <authorList>
            <person name="Goeker M."/>
        </authorList>
    </citation>
    <scope>NUCLEOTIDE SEQUENCE [LARGE SCALE GENOMIC DNA]</scope>
    <source>
        <strain evidence="2 3">DSM 18101</strain>
    </source>
</reference>